<dbReference type="EMBL" id="VOSB01000007">
    <property type="protein sequence ID" value="TXE18568.1"/>
    <property type="molecule type" value="Genomic_DNA"/>
</dbReference>
<keyword evidence="3" id="KW-1185">Reference proteome</keyword>
<protein>
    <submittedName>
        <fullName evidence="2">DUF2490 domain-containing protein</fullName>
    </submittedName>
</protein>
<dbReference type="InterPro" id="IPR019619">
    <property type="entry name" value="DUF2490"/>
</dbReference>
<reference evidence="2 3" key="1">
    <citation type="submission" date="2019-08" db="EMBL/GenBank/DDBJ databases">
        <title>Genome of Psychroserpens burtonensis ACAM 167.</title>
        <authorList>
            <person name="Bowman J.P."/>
        </authorList>
    </citation>
    <scope>NUCLEOTIDE SEQUENCE [LARGE SCALE GENOMIC DNA]</scope>
    <source>
        <strain evidence="2 3">ACAM 167</strain>
    </source>
</reference>
<dbReference type="RefSeq" id="WP_028873689.1">
    <property type="nucleotide sequence ID" value="NZ_VOSB01000007.1"/>
</dbReference>
<comment type="caution">
    <text evidence="2">The sequence shown here is derived from an EMBL/GenBank/DDBJ whole genome shotgun (WGS) entry which is preliminary data.</text>
</comment>
<proteinExistence type="predicted"/>
<dbReference type="AlphaFoldDB" id="A0A5C7B8X6"/>
<dbReference type="Proteomes" id="UP000321938">
    <property type="component" value="Unassembled WGS sequence"/>
</dbReference>
<accession>A0A5C7B8X6</accession>
<dbReference type="STRING" id="1123037.GCA_000425305_02015"/>
<gene>
    <name evidence="2" type="ORF">ES692_05870</name>
</gene>
<evidence type="ECO:0000313" key="3">
    <source>
        <dbReference type="Proteomes" id="UP000321938"/>
    </source>
</evidence>
<evidence type="ECO:0000313" key="2">
    <source>
        <dbReference type="EMBL" id="TXE18568.1"/>
    </source>
</evidence>
<dbReference type="Pfam" id="PF10677">
    <property type="entry name" value="DUF2490"/>
    <property type="match status" value="1"/>
</dbReference>
<evidence type="ECO:0000256" key="1">
    <source>
        <dbReference type="SAM" id="SignalP"/>
    </source>
</evidence>
<organism evidence="2 3">
    <name type="scientific">Psychroserpens burtonensis</name>
    <dbReference type="NCBI Taxonomy" id="49278"/>
    <lineage>
        <taxon>Bacteria</taxon>
        <taxon>Pseudomonadati</taxon>
        <taxon>Bacteroidota</taxon>
        <taxon>Flavobacteriia</taxon>
        <taxon>Flavobacteriales</taxon>
        <taxon>Flavobacteriaceae</taxon>
        <taxon>Psychroserpens</taxon>
    </lineage>
</organism>
<keyword evidence="1" id="KW-0732">Signal</keyword>
<feature type="signal peptide" evidence="1">
    <location>
        <begin position="1"/>
        <end position="19"/>
    </location>
</feature>
<name>A0A5C7B8X6_9FLAO</name>
<feature type="chain" id="PRO_5022895530" evidence="1">
    <location>
        <begin position="20"/>
        <end position="243"/>
    </location>
</feature>
<sequence>MKNIYIAFLLILVFNLASAQENSASHSSSWNSFIPKVKIDNSFYITSEFHFRRANFLKGWEQFIIRPAIHFKKNETYDFALGYSFIKNYSFADFSIPINANEHNIWQQVQLSQSQGKISFKHRFRLEERFIDKIVESSNNHYGIGGGNYNNRFRYRFTVTRPIIKIKEDKSISVEIFNELFMDLEDGIRPKAFNQNWFYVGLGYPITSKMGLGIGYHNIGLNGGNNTFITNHILQTTITYLVN</sequence>
<dbReference type="OrthoDB" id="1118734at2"/>